<feature type="domain" description="Poly-beta-hydroxybutyrate polymerase N-terminal" evidence="6">
    <location>
        <begin position="132"/>
        <end position="302"/>
    </location>
</feature>
<name>A0A081B7S0_9HYPH</name>
<dbReference type="eggNOG" id="COG3243">
    <property type="taxonomic scope" value="Bacteria"/>
</dbReference>
<dbReference type="Gene3D" id="3.40.50.1820">
    <property type="entry name" value="alpha/beta hydrolase"/>
    <property type="match status" value="1"/>
</dbReference>
<dbReference type="PANTHER" id="PTHR36837:SF5">
    <property type="entry name" value="POLY-3-HYDROXYBUTYRATE SYNTHASE"/>
    <property type="match status" value="1"/>
</dbReference>
<dbReference type="InterPro" id="IPR029058">
    <property type="entry name" value="AB_hydrolase_fold"/>
</dbReference>
<keyword evidence="8" id="KW-1185">Reference proteome</keyword>
<dbReference type="STRING" id="1333998.M2A_0587"/>
<evidence type="ECO:0000256" key="5">
    <source>
        <dbReference type="SAM" id="MobiDB-lite"/>
    </source>
</evidence>
<evidence type="ECO:0000313" key="8">
    <source>
        <dbReference type="Proteomes" id="UP000028702"/>
    </source>
</evidence>
<feature type="region of interest" description="Disordered" evidence="5">
    <location>
        <begin position="1"/>
        <end position="42"/>
    </location>
</feature>
<sequence length="622" mass="69627">MQSRNGKDRRPHDAKQGKDAGKGPGKSPGYPEGESAGNPQNLGENLLKAAIDFMELMAERGRTEDGKPPQSVMDILGPASAALAEAFKSYTVETARWAIAEEQLRHDFSDVSEYALKRMVGLADTPLIDTSKDKRFRHPAWRETPLFDILAQSYLLFSQWFISVVDAAEGLNPHRHDIARFYARQIVDALSPSNFLFTNPEVLRATVETNGKNLVDGLQNLRADFANGNWRLTQTDMDAFEIGRNIATTPGKVVYQNDLMQLIQYDPATEEVHQRPLVIVPPWINKYYILDLTEEKSFIKWAISKGYTVFVISWVNPDKSLSHKTFEDYMREGILEALDAVEKATGERDVNMIGYCIGGTLLSATLAYMAAKKDKRVKSATFFATQTDFTEAGDLKVFIDETQIDTVNNLMGERGGILPASVMAHTFNLLRPNDLIWNYVVGNYLMGRTPQPFDLLFWNADATRMPQKMHLFYLSECYLKNGLAEGSMELGGEKLDLSKVTCPVYLQSSRGDHIAPYKSVYKSVHLFGGKVTFTLAGSGHIAGVINPPAAKKYQYWANAELPETADEWLAGATEHKGSWWPDWERWLRKKSGKKVPARIPGDGALKVIEEAPGSYVRVHAKD</sequence>
<dbReference type="Proteomes" id="UP000028702">
    <property type="component" value="Unassembled WGS sequence"/>
</dbReference>
<keyword evidence="4" id="KW-0012">Acyltransferase</keyword>
<organism evidence="7 8">
    <name type="scientific">Tepidicaulis marinus</name>
    <dbReference type="NCBI Taxonomy" id="1333998"/>
    <lineage>
        <taxon>Bacteria</taxon>
        <taxon>Pseudomonadati</taxon>
        <taxon>Pseudomonadota</taxon>
        <taxon>Alphaproteobacteria</taxon>
        <taxon>Hyphomicrobiales</taxon>
        <taxon>Parvibaculaceae</taxon>
        <taxon>Tepidicaulis</taxon>
    </lineage>
</organism>
<dbReference type="PANTHER" id="PTHR36837">
    <property type="entry name" value="POLY(3-HYDROXYALKANOATE) POLYMERASE SUBUNIT PHAC"/>
    <property type="match status" value="1"/>
</dbReference>
<dbReference type="InterPro" id="IPR010941">
    <property type="entry name" value="PhaC_N"/>
</dbReference>
<feature type="compositionally biased region" description="Basic and acidic residues" evidence="5">
    <location>
        <begin position="1"/>
        <end position="21"/>
    </location>
</feature>
<proteinExistence type="predicted"/>
<dbReference type="AlphaFoldDB" id="A0A081B7S0"/>
<accession>A0A081B7S0</accession>
<evidence type="ECO:0000256" key="1">
    <source>
        <dbReference type="ARBA" id="ARBA00004496"/>
    </source>
</evidence>
<dbReference type="GO" id="GO:0042619">
    <property type="term" value="P:poly-hydroxybutyrate biosynthetic process"/>
    <property type="evidence" value="ECO:0007669"/>
    <property type="project" value="InterPro"/>
</dbReference>
<dbReference type="InterPro" id="IPR051321">
    <property type="entry name" value="PHA/PHB_synthase"/>
</dbReference>
<dbReference type="EMBL" id="BBIO01000002">
    <property type="protein sequence ID" value="GAK44088.1"/>
    <property type="molecule type" value="Genomic_DNA"/>
</dbReference>
<dbReference type="Pfam" id="PF07167">
    <property type="entry name" value="PhaC_N"/>
    <property type="match status" value="1"/>
</dbReference>
<dbReference type="InterPro" id="IPR010963">
    <property type="entry name" value="PHA_synth_I"/>
</dbReference>
<evidence type="ECO:0000259" key="6">
    <source>
        <dbReference type="Pfam" id="PF07167"/>
    </source>
</evidence>
<dbReference type="GO" id="GO:0005737">
    <property type="term" value="C:cytoplasm"/>
    <property type="evidence" value="ECO:0007669"/>
    <property type="project" value="UniProtKB-SubCell"/>
</dbReference>
<gene>
    <name evidence="7" type="ORF">M2A_0587</name>
</gene>
<dbReference type="GO" id="GO:0016746">
    <property type="term" value="F:acyltransferase activity"/>
    <property type="evidence" value="ECO:0007669"/>
    <property type="project" value="UniProtKB-KW"/>
</dbReference>
<keyword evidence="2" id="KW-0963">Cytoplasm</keyword>
<evidence type="ECO:0000256" key="3">
    <source>
        <dbReference type="ARBA" id="ARBA00022679"/>
    </source>
</evidence>
<evidence type="ECO:0000256" key="2">
    <source>
        <dbReference type="ARBA" id="ARBA00022490"/>
    </source>
</evidence>
<reference evidence="7 8" key="1">
    <citation type="submission" date="2014-07" db="EMBL/GenBank/DDBJ databases">
        <title>Tepidicaulis marinum gen. nov., sp. nov., a novel marine bacterium denitrifying nitrate to nitrous oxide strictly under microaerobic conditions.</title>
        <authorList>
            <person name="Takeuchi M."/>
            <person name="Yamagishi T."/>
            <person name="Kamagata Y."/>
            <person name="Oshima K."/>
            <person name="Hattori M."/>
            <person name="Katayama T."/>
            <person name="Hanada S."/>
            <person name="Tamaki H."/>
            <person name="Marumo K."/>
            <person name="Maeda H."/>
            <person name="Nedachi M."/>
            <person name="Iwasaki W."/>
            <person name="Suwa Y."/>
            <person name="Sakata S."/>
        </authorList>
    </citation>
    <scope>NUCLEOTIDE SEQUENCE [LARGE SCALE GENOMIC DNA]</scope>
    <source>
        <strain evidence="7 8">MA2</strain>
    </source>
</reference>
<comment type="caution">
    <text evidence="7">The sequence shown here is derived from an EMBL/GenBank/DDBJ whole genome shotgun (WGS) entry which is preliminary data.</text>
</comment>
<dbReference type="NCBIfam" id="TIGR01838">
    <property type="entry name" value="PHA_synth_I"/>
    <property type="match status" value="1"/>
</dbReference>
<dbReference type="SUPFAM" id="SSF53474">
    <property type="entry name" value="alpha/beta-Hydrolases"/>
    <property type="match status" value="1"/>
</dbReference>
<comment type="subcellular location">
    <subcellularLocation>
        <location evidence="1">Cytoplasm</location>
    </subcellularLocation>
</comment>
<keyword evidence="3" id="KW-0808">Transferase</keyword>
<evidence type="ECO:0000256" key="4">
    <source>
        <dbReference type="ARBA" id="ARBA00023315"/>
    </source>
</evidence>
<protein>
    <submittedName>
        <fullName evidence="7">Poly(R)-hydroxyalkanoic acid synthase, class I</fullName>
    </submittedName>
</protein>
<evidence type="ECO:0000313" key="7">
    <source>
        <dbReference type="EMBL" id="GAK44088.1"/>
    </source>
</evidence>